<protein>
    <submittedName>
        <fullName evidence="2">Uncharacterized protein</fullName>
    </submittedName>
</protein>
<proteinExistence type="predicted"/>
<reference evidence="2 3" key="1">
    <citation type="journal article" date="2023" name="Genome Announc.">
        <title>Pan-Genome Analyses of the Genus Cohnella and Proposal of the Novel Species Cohnella silvisoli sp. nov., Isolated from Forest Soil.</title>
        <authorList>
            <person name="Wang C."/>
            <person name="Mao L."/>
            <person name="Bao G."/>
            <person name="Zhu H."/>
        </authorList>
    </citation>
    <scope>NUCLEOTIDE SEQUENCE [LARGE SCALE GENOMIC DNA]</scope>
    <source>
        <strain evidence="2 3">NL03-T5-1</strain>
    </source>
</reference>
<keyword evidence="3" id="KW-1185">Reference proteome</keyword>
<sequence>MATNNISEPENDNALTPQNPSKPDPAMGRLNVFVGKWNTEGVNEPPLLTLR</sequence>
<feature type="compositionally biased region" description="Polar residues" evidence="1">
    <location>
        <begin position="1"/>
        <end position="21"/>
    </location>
</feature>
<accession>A0ABV1KWC3</accession>
<organism evidence="2 3">
    <name type="scientific">Cohnella silvisoli</name>
    <dbReference type="NCBI Taxonomy" id="2873699"/>
    <lineage>
        <taxon>Bacteria</taxon>
        <taxon>Bacillati</taxon>
        <taxon>Bacillota</taxon>
        <taxon>Bacilli</taxon>
        <taxon>Bacillales</taxon>
        <taxon>Paenibacillaceae</taxon>
        <taxon>Cohnella</taxon>
    </lineage>
</organism>
<dbReference type="Proteomes" id="UP001493487">
    <property type="component" value="Unassembled WGS sequence"/>
</dbReference>
<gene>
    <name evidence="2" type="ORF">QJS35_18465</name>
</gene>
<comment type="caution">
    <text evidence="2">The sequence shown here is derived from an EMBL/GenBank/DDBJ whole genome shotgun (WGS) entry which is preliminary data.</text>
</comment>
<dbReference type="RefSeq" id="WP_232186762.1">
    <property type="nucleotide sequence ID" value="NZ_JAIOAP010000009.1"/>
</dbReference>
<feature type="region of interest" description="Disordered" evidence="1">
    <location>
        <begin position="1"/>
        <end position="28"/>
    </location>
</feature>
<dbReference type="EMBL" id="JASKHM010000010">
    <property type="protein sequence ID" value="MEQ4484385.1"/>
    <property type="molecule type" value="Genomic_DNA"/>
</dbReference>
<name>A0ABV1KWC3_9BACL</name>
<evidence type="ECO:0000313" key="3">
    <source>
        <dbReference type="Proteomes" id="UP001493487"/>
    </source>
</evidence>
<evidence type="ECO:0000313" key="2">
    <source>
        <dbReference type="EMBL" id="MEQ4484385.1"/>
    </source>
</evidence>
<evidence type="ECO:0000256" key="1">
    <source>
        <dbReference type="SAM" id="MobiDB-lite"/>
    </source>
</evidence>